<evidence type="ECO:0000313" key="1">
    <source>
        <dbReference type="EMBL" id="AXR79363.1"/>
    </source>
</evidence>
<dbReference type="Proteomes" id="UP000258707">
    <property type="component" value="Chromosome"/>
</dbReference>
<dbReference type="EMBL" id="CP024047">
    <property type="protein sequence ID" value="AXR79363.1"/>
    <property type="molecule type" value="Genomic_DNA"/>
</dbReference>
<name>A0A346PUD9_9EURY</name>
<reference evidence="4" key="1">
    <citation type="submission" date="2017-10" db="EMBL/GenBank/DDBJ databases">
        <title>Phenotypic and genomic properties of facultatively anaerobic sulfur-reducing natronoarchaea from hypersaline soda lakes.</title>
        <authorList>
            <person name="Sorokin D.Y."/>
            <person name="Kublanov I.V."/>
            <person name="Roman P."/>
            <person name="Sinninghe Damste J.S."/>
            <person name="Golyshin P.N."/>
            <person name="Rojo D."/>
            <person name="Ciordia S."/>
            <person name="Mena Md.C."/>
            <person name="Ferrer M."/>
            <person name="Messina E."/>
            <person name="Smedile F."/>
            <person name="La Spada G."/>
            <person name="La Cono V."/>
            <person name="Yakimov M.M."/>
        </authorList>
    </citation>
    <scope>NUCLEOTIDE SEQUENCE [LARGE SCALE GENOMIC DNA]</scope>
    <source>
        <strain evidence="4">AArc1</strain>
    </source>
</reference>
<evidence type="ECO:0000313" key="3">
    <source>
        <dbReference type="Proteomes" id="UP000258613"/>
    </source>
</evidence>
<proteinExistence type="predicted"/>
<protein>
    <submittedName>
        <fullName evidence="2">Uncharacterized protein</fullName>
    </submittedName>
</protein>
<evidence type="ECO:0000313" key="4">
    <source>
        <dbReference type="Proteomes" id="UP000258707"/>
    </source>
</evidence>
<accession>A0A346PUD9</accession>
<reference evidence="2" key="3">
    <citation type="journal article" date="2019" name="Int. J. Syst. Evol. Microbiol.">
        <title>Natronolimnobius sulfurireducens sp. nov. and Halalkaliarchaeum desulfuricum gen. nov., sp. nov., the first sulfur-respiring alkaliphilic haloarchaea from hypersaline alkaline lakes.</title>
        <authorList>
            <person name="Sorokin D.Y."/>
            <person name="Yakimov M."/>
            <person name="Messina E."/>
            <person name="Merkel A.Y."/>
            <person name="Bale N.J."/>
            <person name="Sinninghe Damste J.S."/>
        </authorList>
    </citation>
    <scope>NUCLEOTIDE SEQUENCE</scope>
    <source>
        <strain evidence="2">AArc-Mg</strain>
        <strain evidence="1">AArc1</strain>
    </source>
</reference>
<evidence type="ECO:0000313" key="2">
    <source>
        <dbReference type="EMBL" id="AXR83134.1"/>
    </source>
</evidence>
<organism evidence="2 3">
    <name type="scientific">Natrarchaeobaculum sulfurireducens</name>
    <dbReference type="NCBI Taxonomy" id="2044521"/>
    <lineage>
        <taxon>Archaea</taxon>
        <taxon>Methanobacteriati</taxon>
        <taxon>Methanobacteriota</taxon>
        <taxon>Stenosarchaea group</taxon>
        <taxon>Halobacteria</taxon>
        <taxon>Halobacteriales</taxon>
        <taxon>Natrialbaceae</taxon>
        <taxon>Natrarchaeobaculum</taxon>
    </lineage>
</organism>
<keyword evidence="3" id="KW-1185">Reference proteome</keyword>
<reference evidence="3" key="2">
    <citation type="submission" date="2018-02" db="EMBL/GenBank/DDBJ databases">
        <title>Phenotypic and genomic properties of facultatively anaerobic sulfur-reducing natronoarchaea from hypersaline soda lakes.</title>
        <authorList>
            <person name="Sorokin D.Y."/>
            <person name="Kublanov I.V."/>
            <person name="Roman P."/>
            <person name="Sinninghe Damste J.S."/>
            <person name="Golyshin P.N."/>
            <person name="Rojo D."/>
            <person name="Ciordia S."/>
            <person name="Mena M.D.C."/>
            <person name="Ferrer M."/>
            <person name="Messina E."/>
            <person name="Smedile F."/>
            <person name="La Spada G."/>
            <person name="La Cono V."/>
            <person name="Yakimov M.M."/>
        </authorList>
    </citation>
    <scope>NUCLEOTIDE SEQUENCE [LARGE SCALE GENOMIC DNA]</scope>
    <source>
        <strain evidence="3">AArc-Mg</strain>
    </source>
</reference>
<dbReference type="KEGG" id="nan:AArc1_3056"/>
<dbReference type="KEGG" id="nag:AArcMg_3148"/>
<dbReference type="Proteomes" id="UP000258613">
    <property type="component" value="Chromosome"/>
</dbReference>
<accession>A0A346PIL8</accession>
<gene>
    <name evidence="1" type="ORF">AArc1_3056</name>
    <name evidence="2" type="ORF">AArcMg_3148</name>
</gene>
<dbReference type="AlphaFoldDB" id="A0A346PUD9"/>
<sequence>MVSGGLVRHRKTTRVYQVFCDRTAAGQFDDARRNGALEPLRSVEQFRTELATLEGMTGSRGRW</sequence>
<dbReference type="EMBL" id="CP027033">
    <property type="protein sequence ID" value="AXR83134.1"/>
    <property type="molecule type" value="Genomic_DNA"/>
</dbReference>